<protein>
    <submittedName>
        <fullName evidence="1">Uncharacterized protein</fullName>
    </submittedName>
</protein>
<dbReference type="OrthoDB" id="10595641at2759"/>
<keyword evidence="2" id="KW-1185">Reference proteome</keyword>
<evidence type="ECO:0000313" key="1">
    <source>
        <dbReference type="EMBL" id="KAF2220195.1"/>
    </source>
</evidence>
<accession>A0A6A6G368</accession>
<evidence type="ECO:0000313" key="2">
    <source>
        <dbReference type="Proteomes" id="UP000799538"/>
    </source>
</evidence>
<dbReference type="EMBL" id="ML992513">
    <property type="protein sequence ID" value="KAF2220195.1"/>
    <property type="molecule type" value="Genomic_DNA"/>
</dbReference>
<reference evidence="2" key="1">
    <citation type="journal article" date="2020" name="Stud. Mycol.">
        <title>101 Dothideomycetes genomes: A test case for predicting lifestyles and emergence of pathogens.</title>
        <authorList>
            <person name="Haridas S."/>
            <person name="Albert R."/>
            <person name="Binder M."/>
            <person name="Bloem J."/>
            <person name="LaButti K."/>
            <person name="Salamov A."/>
            <person name="Andreopoulos B."/>
            <person name="Baker S."/>
            <person name="Barry K."/>
            <person name="Bills G."/>
            <person name="Bluhm B."/>
            <person name="Cannon C."/>
            <person name="Castanera R."/>
            <person name="Culley D."/>
            <person name="Daum C."/>
            <person name="Ezra D."/>
            <person name="Gonzalez J."/>
            <person name="Henrissat B."/>
            <person name="Kuo A."/>
            <person name="Liang C."/>
            <person name="Lipzen A."/>
            <person name="Lutzoni F."/>
            <person name="Magnuson J."/>
            <person name="Mondo S."/>
            <person name="Nolan M."/>
            <person name="Ohm R."/>
            <person name="Pangilinan J."/>
            <person name="Park H.-J."/>
            <person name="Ramirez L."/>
            <person name="Alfaro M."/>
            <person name="Sun H."/>
            <person name="Tritt A."/>
            <person name="Yoshinaga Y."/>
            <person name="Zwiers L.-H."/>
            <person name="Turgeon B."/>
            <person name="Goodwin S."/>
            <person name="Spatafora J."/>
            <person name="Crous P."/>
            <person name="Grigoriev I."/>
        </authorList>
    </citation>
    <scope>NUCLEOTIDE SEQUENCE [LARGE SCALE GENOMIC DNA]</scope>
    <source>
        <strain evidence="2">CECT 20119</strain>
    </source>
</reference>
<dbReference type="AlphaFoldDB" id="A0A6A6G368"/>
<organism evidence="1 2">
    <name type="scientific">Elsinoe ampelina</name>
    <dbReference type="NCBI Taxonomy" id="302913"/>
    <lineage>
        <taxon>Eukaryota</taxon>
        <taxon>Fungi</taxon>
        <taxon>Dikarya</taxon>
        <taxon>Ascomycota</taxon>
        <taxon>Pezizomycotina</taxon>
        <taxon>Dothideomycetes</taxon>
        <taxon>Dothideomycetidae</taxon>
        <taxon>Myriangiales</taxon>
        <taxon>Elsinoaceae</taxon>
        <taxon>Elsinoe</taxon>
    </lineage>
</organism>
<sequence>MRATDLCVQLKCHLKDFSATMQNDQPRLMPSPPGVSIIPSATTSNSSKPVLRTMHVRMRDTREVEGRFRRAAKSLIGLPDNTEVFISPSAISEVCGVVASDDQLSRVAQRLWNVAEQNAFAVAWYPRYLFGCIITMDPRAKVEASITKQKRSRWRSIARFVNRVIQDSYQAIGKRAFLISNVLAQDPSLCYYIADLPLPEIGKLASRAGKIMQEEQFAKPSGLTDPFLILAHMTCLPYETVLREMQMTSMLGAHDAEIRDIADQLTGDLQQTSCPSGGAPIQEIGHVLEWPSSNAQELNMSAPGPVGGLPNMDRCARLDNTIFDMDGIDWQQYGLTVSAAAAGPPAWNPIHPGFETYSISNEDS</sequence>
<proteinExistence type="predicted"/>
<dbReference type="Proteomes" id="UP000799538">
    <property type="component" value="Unassembled WGS sequence"/>
</dbReference>
<name>A0A6A6G368_9PEZI</name>
<gene>
    <name evidence="1" type="ORF">BDZ85DRAFT_32957</name>
</gene>